<sequence length="91" mass="9444">MEPSLSDLVGKPSGAAPALKCSQAQSREGRPCWKGGKALPVRTGLLDVPHLLPQKSGALPLHLGELDLTSEEFILDEVDSKLDGGEGRGGG</sequence>
<dbReference type="AlphaFoldDB" id="A0A8C5SRB6"/>
<evidence type="ECO:0000313" key="3">
    <source>
        <dbReference type="Proteomes" id="UP000694406"/>
    </source>
</evidence>
<dbReference type="Proteomes" id="UP000694406">
    <property type="component" value="Unplaced"/>
</dbReference>
<keyword evidence="3" id="KW-1185">Reference proteome</keyword>
<name>A0A8C5SRB6_LATLA</name>
<organism evidence="2 3">
    <name type="scientific">Laticauda laticaudata</name>
    <name type="common">Blue-ringed sea krait</name>
    <name type="synonym">Blue-lipped sea krait</name>
    <dbReference type="NCBI Taxonomy" id="8630"/>
    <lineage>
        <taxon>Eukaryota</taxon>
        <taxon>Metazoa</taxon>
        <taxon>Chordata</taxon>
        <taxon>Craniata</taxon>
        <taxon>Vertebrata</taxon>
        <taxon>Euteleostomi</taxon>
        <taxon>Lepidosauria</taxon>
        <taxon>Squamata</taxon>
        <taxon>Bifurcata</taxon>
        <taxon>Unidentata</taxon>
        <taxon>Episquamata</taxon>
        <taxon>Toxicofera</taxon>
        <taxon>Serpentes</taxon>
        <taxon>Colubroidea</taxon>
        <taxon>Elapidae</taxon>
        <taxon>Laticaudinae</taxon>
        <taxon>Laticauda</taxon>
    </lineage>
</organism>
<accession>A0A8C5SRB6</accession>
<reference evidence="2" key="1">
    <citation type="submission" date="2025-08" db="UniProtKB">
        <authorList>
            <consortium name="Ensembl"/>
        </authorList>
    </citation>
    <scope>IDENTIFICATION</scope>
</reference>
<evidence type="ECO:0000256" key="1">
    <source>
        <dbReference type="SAM" id="MobiDB-lite"/>
    </source>
</evidence>
<feature type="region of interest" description="Disordered" evidence="1">
    <location>
        <begin position="1"/>
        <end position="33"/>
    </location>
</feature>
<proteinExistence type="predicted"/>
<protein>
    <submittedName>
        <fullName evidence="2">Uncharacterized protein</fullName>
    </submittedName>
</protein>
<reference evidence="2" key="2">
    <citation type="submission" date="2025-09" db="UniProtKB">
        <authorList>
            <consortium name="Ensembl"/>
        </authorList>
    </citation>
    <scope>IDENTIFICATION</scope>
</reference>
<dbReference type="Ensembl" id="ENSLLTT00000021018.1">
    <property type="protein sequence ID" value="ENSLLTP00000020272.1"/>
    <property type="gene ID" value="ENSLLTG00000015185.1"/>
</dbReference>
<evidence type="ECO:0000313" key="2">
    <source>
        <dbReference type="Ensembl" id="ENSLLTP00000020272.1"/>
    </source>
</evidence>